<sequence length="43" mass="4905">MPDGRLVLRADRLFGTRQEVEIHVGAIVYRLRLTKAGKLILTK</sequence>
<dbReference type="OrthoDB" id="7870498at2"/>
<dbReference type="AlphaFoldDB" id="A0A4Y8RLP2"/>
<dbReference type="EMBL" id="SOZD01000003">
    <property type="protein sequence ID" value="TFF23381.1"/>
    <property type="molecule type" value="Genomic_DNA"/>
</dbReference>
<proteinExistence type="predicted"/>
<dbReference type="Pfam" id="PF10636">
    <property type="entry name" value="hemP"/>
    <property type="match status" value="1"/>
</dbReference>
<evidence type="ECO:0000313" key="2">
    <source>
        <dbReference type="Proteomes" id="UP000298179"/>
    </source>
</evidence>
<name>A0A4Y8RLP2_9HYPH</name>
<keyword evidence="2" id="KW-1185">Reference proteome</keyword>
<dbReference type="InterPro" id="IPR019600">
    <property type="entry name" value="Hemin_uptake_protein_HemP"/>
</dbReference>
<comment type="caution">
    <text evidence="1">The sequence shown here is derived from an EMBL/GenBank/DDBJ whole genome shotgun (WGS) entry which is preliminary data.</text>
</comment>
<protein>
    <submittedName>
        <fullName evidence="1">Hemin uptake protein HemP</fullName>
    </submittedName>
</protein>
<organism evidence="1 2">
    <name type="scientific">Jiella endophytica</name>
    <dbReference type="NCBI Taxonomy" id="2558362"/>
    <lineage>
        <taxon>Bacteria</taxon>
        <taxon>Pseudomonadati</taxon>
        <taxon>Pseudomonadota</taxon>
        <taxon>Alphaproteobacteria</taxon>
        <taxon>Hyphomicrobiales</taxon>
        <taxon>Aurantimonadaceae</taxon>
        <taxon>Jiella</taxon>
    </lineage>
</organism>
<dbReference type="Proteomes" id="UP000298179">
    <property type="component" value="Unassembled WGS sequence"/>
</dbReference>
<gene>
    <name evidence="1" type="primary">hemP</name>
    <name evidence="1" type="ORF">E3C22_12185</name>
</gene>
<dbReference type="Gene3D" id="2.10.70.10">
    <property type="entry name" value="Complement Module, domain 1"/>
    <property type="match status" value="1"/>
</dbReference>
<reference evidence="1 2" key="1">
    <citation type="submission" date="2019-03" db="EMBL/GenBank/DDBJ databases">
        <title>Jiella endophytica sp. nov., a novel endophytic bacterium isolated from root of Ficus microcarpa Linn. f.</title>
        <authorList>
            <person name="Tuo L."/>
        </authorList>
    </citation>
    <scope>NUCLEOTIDE SEQUENCE [LARGE SCALE GENOMIC DNA]</scope>
    <source>
        <strain evidence="1 2">CBS5Q-3</strain>
    </source>
</reference>
<evidence type="ECO:0000313" key="1">
    <source>
        <dbReference type="EMBL" id="TFF23381.1"/>
    </source>
</evidence>
<accession>A0A4Y8RLP2</accession>